<dbReference type="EMBL" id="FOGF01000029">
    <property type="protein sequence ID" value="SER26167.1"/>
    <property type="molecule type" value="Genomic_DNA"/>
</dbReference>
<dbReference type="NCBIfam" id="TIGR02727">
    <property type="entry name" value="MTHFS_bact"/>
    <property type="match status" value="1"/>
</dbReference>
<evidence type="ECO:0000256" key="3">
    <source>
        <dbReference type="ARBA" id="ARBA00022840"/>
    </source>
</evidence>
<dbReference type="InterPro" id="IPR024185">
    <property type="entry name" value="FTHF_cligase-like_sf"/>
</dbReference>
<dbReference type="GO" id="GO:0035999">
    <property type="term" value="P:tetrahydrofolate interconversion"/>
    <property type="evidence" value="ECO:0007669"/>
    <property type="project" value="TreeGrafter"/>
</dbReference>
<feature type="binding site" evidence="4">
    <location>
        <begin position="134"/>
        <end position="142"/>
    </location>
    <ligand>
        <name>ATP</name>
        <dbReference type="ChEBI" id="CHEBI:30616"/>
    </ligand>
</feature>
<keyword evidence="3 4" id="KW-0067">ATP-binding</keyword>
<accession>A0A1H9MRQ8</accession>
<evidence type="ECO:0000256" key="2">
    <source>
        <dbReference type="ARBA" id="ARBA00022741"/>
    </source>
</evidence>
<keyword evidence="5" id="KW-0460">Magnesium</keyword>
<dbReference type="STRING" id="137733.SAMN05421767_12917"/>
<dbReference type="PANTHER" id="PTHR23407">
    <property type="entry name" value="ATPASE INHIBITOR/5-FORMYLTETRAHYDROFOLATE CYCLO-LIGASE"/>
    <property type="match status" value="1"/>
</dbReference>
<dbReference type="SUPFAM" id="SSF100950">
    <property type="entry name" value="NagB/RpiA/CoA transferase-like"/>
    <property type="match status" value="1"/>
</dbReference>
<dbReference type="Gene3D" id="3.40.50.10420">
    <property type="entry name" value="NagB/RpiA/CoA transferase-like"/>
    <property type="match status" value="1"/>
</dbReference>
<feature type="binding site" evidence="4">
    <location>
        <position position="56"/>
    </location>
    <ligand>
        <name>substrate</name>
    </ligand>
</feature>
<dbReference type="Proteomes" id="UP000198556">
    <property type="component" value="Unassembled WGS sequence"/>
</dbReference>
<name>A0A1H9MRQ8_9LACT</name>
<evidence type="ECO:0000313" key="7">
    <source>
        <dbReference type="Proteomes" id="UP000198556"/>
    </source>
</evidence>
<evidence type="ECO:0000256" key="1">
    <source>
        <dbReference type="ARBA" id="ARBA00010638"/>
    </source>
</evidence>
<keyword evidence="5" id="KW-0479">Metal-binding</keyword>
<comment type="similarity">
    <text evidence="1 5">Belongs to the 5-formyltetrahydrofolate cyclo-ligase family.</text>
</comment>
<dbReference type="GO" id="GO:0046872">
    <property type="term" value="F:metal ion binding"/>
    <property type="evidence" value="ECO:0007669"/>
    <property type="project" value="UniProtKB-KW"/>
</dbReference>
<organism evidence="6 7">
    <name type="scientific">Granulicatella balaenopterae</name>
    <dbReference type="NCBI Taxonomy" id="137733"/>
    <lineage>
        <taxon>Bacteria</taxon>
        <taxon>Bacillati</taxon>
        <taxon>Bacillota</taxon>
        <taxon>Bacilli</taxon>
        <taxon>Lactobacillales</taxon>
        <taxon>Carnobacteriaceae</taxon>
        <taxon>Granulicatella</taxon>
    </lineage>
</organism>
<evidence type="ECO:0000256" key="4">
    <source>
        <dbReference type="PIRSR" id="PIRSR006806-1"/>
    </source>
</evidence>
<dbReference type="AlphaFoldDB" id="A0A1H9MRQ8"/>
<proteinExistence type="inferred from homology"/>
<dbReference type="PIRSF" id="PIRSF006806">
    <property type="entry name" value="FTHF_cligase"/>
    <property type="match status" value="1"/>
</dbReference>
<gene>
    <name evidence="6" type="ORF">SAMN05421767_12917</name>
</gene>
<protein>
    <recommendedName>
        <fullName evidence="5">5-formyltetrahydrofolate cyclo-ligase</fullName>
        <ecNumber evidence="5">6.3.3.2</ecNumber>
    </recommendedName>
</protein>
<comment type="cofactor">
    <cofactor evidence="5">
        <name>Mg(2+)</name>
        <dbReference type="ChEBI" id="CHEBI:18420"/>
    </cofactor>
</comment>
<keyword evidence="6" id="KW-0436">Ligase</keyword>
<dbReference type="PANTHER" id="PTHR23407:SF1">
    <property type="entry name" value="5-FORMYLTETRAHYDROFOLATE CYCLO-LIGASE"/>
    <property type="match status" value="1"/>
</dbReference>
<dbReference type="InterPro" id="IPR002698">
    <property type="entry name" value="FTHF_cligase"/>
</dbReference>
<dbReference type="GO" id="GO:0009396">
    <property type="term" value="P:folic acid-containing compound biosynthetic process"/>
    <property type="evidence" value="ECO:0007669"/>
    <property type="project" value="TreeGrafter"/>
</dbReference>
<sequence>MMVTKQDIRKSYLEKVKQTSQQERRQQEKEICQQLCQLQVWKEAKTIALTLPMAHELSLDEVFEAAQMAGKCVVVPITRPNHKMVFVYYDAEGPFEMTDFGVREPVFEGSQVCPKTQIDLVVVPGVSYSRSGERVGFGGGYYDRFLADFTQTKLSLAYDFQLYEETIWPREKTDITLDMIITRKGVDVS</sequence>
<keyword evidence="2 4" id="KW-0547">Nucleotide-binding</keyword>
<dbReference type="InterPro" id="IPR037171">
    <property type="entry name" value="NagB/RpiA_transferase-like"/>
</dbReference>
<comment type="catalytic activity">
    <reaction evidence="5">
        <text>(6S)-5-formyl-5,6,7,8-tetrahydrofolate + ATP = (6R)-5,10-methenyltetrahydrofolate + ADP + phosphate</text>
        <dbReference type="Rhea" id="RHEA:10488"/>
        <dbReference type="ChEBI" id="CHEBI:30616"/>
        <dbReference type="ChEBI" id="CHEBI:43474"/>
        <dbReference type="ChEBI" id="CHEBI:57455"/>
        <dbReference type="ChEBI" id="CHEBI:57457"/>
        <dbReference type="ChEBI" id="CHEBI:456216"/>
        <dbReference type="EC" id="6.3.3.2"/>
    </reaction>
</comment>
<evidence type="ECO:0000256" key="5">
    <source>
        <dbReference type="RuleBase" id="RU361279"/>
    </source>
</evidence>
<dbReference type="Pfam" id="PF01812">
    <property type="entry name" value="5-FTHF_cyc-lig"/>
    <property type="match status" value="1"/>
</dbReference>
<dbReference type="GO" id="GO:0005524">
    <property type="term" value="F:ATP binding"/>
    <property type="evidence" value="ECO:0007669"/>
    <property type="project" value="UniProtKB-KW"/>
</dbReference>
<keyword evidence="7" id="KW-1185">Reference proteome</keyword>
<evidence type="ECO:0000313" key="6">
    <source>
        <dbReference type="EMBL" id="SER26167.1"/>
    </source>
</evidence>
<dbReference type="EC" id="6.3.3.2" evidence="5"/>
<dbReference type="GO" id="GO:0030272">
    <property type="term" value="F:5-formyltetrahydrofolate cyclo-ligase activity"/>
    <property type="evidence" value="ECO:0007669"/>
    <property type="project" value="UniProtKB-EC"/>
</dbReference>
<feature type="binding site" evidence="4">
    <location>
        <begin position="5"/>
        <end position="9"/>
    </location>
    <ligand>
        <name>ATP</name>
        <dbReference type="ChEBI" id="CHEBI:30616"/>
    </ligand>
</feature>
<reference evidence="6 7" key="1">
    <citation type="submission" date="2016-10" db="EMBL/GenBank/DDBJ databases">
        <authorList>
            <person name="de Groot N.N."/>
        </authorList>
    </citation>
    <scope>NUCLEOTIDE SEQUENCE [LARGE SCALE GENOMIC DNA]</scope>
    <source>
        <strain evidence="6 7">DSM 15827</strain>
    </source>
</reference>
<feature type="binding site" evidence="4">
    <location>
        <position position="51"/>
    </location>
    <ligand>
        <name>substrate</name>
    </ligand>
</feature>